<keyword evidence="5 13" id="KW-0589">Pheromone response</keyword>
<evidence type="ECO:0000256" key="6">
    <source>
        <dbReference type="ARBA" id="ARBA00022692"/>
    </source>
</evidence>
<evidence type="ECO:0000256" key="13">
    <source>
        <dbReference type="RuleBase" id="RU364061"/>
    </source>
</evidence>
<comment type="similarity">
    <text evidence="3 13">Belongs to the G-protein coupled receptor 1 family.</text>
</comment>
<evidence type="ECO:0000256" key="2">
    <source>
        <dbReference type="ARBA" id="ARBA00004651"/>
    </source>
</evidence>
<evidence type="ECO:0000256" key="1">
    <source>
        <dbReference type="ARBA" id="ARBA00003878"/>
    </source>
</evidence>
<reference evidence="15" key="3">
    <citation type="submission" date="2025-09" db="UniProtKB">
        <authorList>
            <consortium name="Ensembl"/>
        </authorList>
    </citation>
    <scope>IDENTIFICATION</scope>
</reference>
<dbReference type="KEGG" id="shr:100915271"/>
<evidence type="ECO:0000256" key="11">
    <source>
        <dbReference type="ARBA" id="ARBA00023180"/>
    </source>
</evidence>
<dbReference type="PANTHER" id="PTHR24062">
    <property type="entry name" value="VOMERONASAL TYPE-1 RECEPTOR"/>
    <property type="match status" value="1"/>
</dbReference>
<evidence type="ECO:0000256" key="3">
    <source>
        <dbReference type="ARBA" id="ARBA00010663"/>
    </source>
</evidence>
<accession>G3VD30</accession>
<feature type="domain" description="G-protein coupled receptors family 1 profile" evidence="14">
    <location>
        <begin position="22"/>
        <end position="280"/>
    </location>
</feature>
<dbReference type="OrthoDB" id="9606139at2759"/>
<evidence type="ECO:0000313" key="16">
    <source>
        <dbReference type="Proteomes" id="UP000007648"/>
    </source>
</evidence>
<keyword evidence="6 13" id="KW-0812">Transmembrane</keyword>
<sequence length="304" mass="34538">MIPLHVFLGTLFLCQTGIGVLGNSILLSFFIFTNHKLRATNLIISQLTLANFLSVLSRGIPMTIFAFGVKDFLDDTWCKIDFYLQRVSRSCSLCSTCLLSGFQAVVISPNTSPWDELKARAPKYIISSCLFCWVFSLFLEAGIIVGMAGPRRSNTSSVLTFDLIFCTWKNVTSHFILLTTFRDVFCVGLMICISIYKIIRLRKHFKQVQHLYRTSCYPRASPEIRATKSILLLVFVFVSFYLINCIFAISHNFFLYSIRWLVNVSAFCVLCFPTISPFLLISRDSQIVRAYCAPRGRHKHGPPA</sequence>
<dbReference type="InterPro" id="IPR004072">
    <property type="entry name" value="Vmron_rcpt_1"/>
</dbReference>
<dbReference type="FunFam" id="1.20.1070.10:FF:000033">
    <property type="entry name" value="Vomeronasal type-1 receptor"/>
    <property type="match status" value="1"/>
</dbReference>
<comment type="subcellular location">
    <subcellularLocation>
        <location evidence="2 13">Cell membrane</location>
        <topology evidence="2 13">Multi-pass membrane protein</topology>
    </subcellularLocation>
</comment>
<comment type="function">
    <text evidence="1">Putative pheromone receptor.</text>
</comment>
<organism evidence="15 16">
    <name type="scientific">Sarcophilus harrisii</name>
    <name type="common">Tasmanian devil</name>
    <name type="synonym">Sarcophilus laniarius</name>
    <dbReference type="NCBI Taxonomy" id="9305"/>
    <lineage>
        <taxon>Eukaryota</taxon>
        <taxon>Metazoa</taxon>
        <taxon>Chordata</taxon>
        <taxon>Craniata</taxon>
        <taxon>Vertebrata</taxon>
        <taxon>Euteleostomi</taxon>
        <taxon>Mammalia</taxon>
        <taxon>Metatheria</taxon>
        <taxon>Dasyuromorphia</taxon>
        <taxon>Dasyuridae</taxon>
        <taxon>Sarcophilus</taxon>
    </lineage>
</organism>
<dbReference type="AlphaFoldDB" id="G3VD30"/>
<feature type="transmembrane region" description="Helical" evidence="13">
    <location>
        <begin position="175"/>
        <end position="196"/>
    </location>
</feature>
<evidence type="ECO:0000256" key="4">
    <source>
        <dbReference type="ARBA" id="ARBA00022475"/>
    </source>
</evidence>
<dbReference type="eggNOG" id="ENOG502TE3I">
    <property type="taxonomic scope" value="Eukaryota"/>
</dbReference>
<dbReference type="GO" id="GO:0016503">
    <property type="term" value="F:pheromone receptor activity"/>
    <property type="evidence" value="ECO:0007669"/>
    <property type="project" value="InterPro"/>
</dbReference>
<dbReference type="PRINTS" id="PR01534">
    <property type="entry name" value="VOMERONASL1R"/>
</dbReference>
<feature type="transmembrane region" description="Helical" evidence="13">
    <location>
        <begin position="260"/>
        <end position="281"/>
    </location>
</feature>
<dbReference type="RefSeq" id="XP_003772434.4">
    <property type="nucleotide sequence ID" value="XM_003772386.4"/>
</dbReference>
<gene>
    <name evidence="15" type="primary">LOC100915271</name>
</gene>
<dbReference type="HOGENOM" id="CLU_058641_1_0_1"/>
<evidence type="ECO:0000259" key="14">
    <source>
        <dbReference type="PROSITE" id="PS50262"/>
    </source>
</evidence>
<dbReference type="PROSITE" id="PS50262">
    <property type="entry name" value="G_PROTEIN_RECEP_F1_2"/>
    <property type="match status" value="1"/>
</dbReference>
<feature type="transmembrane region" description="Helical" evidence="13">
    <location>
        <begin position="124"/>
        <end position="148"/>
    </location>
</feature>
<dbReference type="Proteomes" id="UP000007648">
    <property type="component" value="Unassembled WGS sequence"/>
</dbReference>
<keyword evidence="7 13" id="KW-1133">Transmembrane helix</keyword>
<feature type="transmembrane region" description="Helical" evidence="13">
    <location>
        <begin position="6"/>
        <end position="32"/>
    </location>
</feature>
<name>G3VD30_SARHA</name>
<keyword evidence="10 13" id="KW-0675">Receptor</keyword>
<evidence type="ECO:0000313" key="15">
    <source>
        <dbReference type="Ensembl" id="ENSSHAP00000001084.2"/>
    </source>
</evidence>
<reference evidence="15 16" key="1">
    <citation type="journal article" date="2011" name="Proc. Natl. Acad. Sci. U.S.A.">
        <title>Genetic diversity and population structure of the endangered marsupial Sarcophilus harrisii (Tasmanian devil).</title>
        <authorList>
            <person name="Miller W."/>
            <person name="Hayes V.M."/>
            <person name="Ratan A."/>
            <person name="Petersen D.C."/>
            <person name="Wittekindt N.E."/>
            <person name="Miller J."/>
            <person name="Walenz B."/>
            <person name="Knight J."/>
            <person name="Qi J."/>
            <person name="Zhao F."/>
            <person name="Wang Q."/>
            <person name="Bedoya-Reina O.C."/>
            <person name="Katiyar N."/>
            <person name="Tomsho L.P."/>
            <person name="Kasson L.M."/>
            <person name="Hardie R.A."/>
            <person name="Woodbridge P."/>
            <person name="Tindall E.A."/>
            <person name="Bertelsen M.F."/>
            <person name="Dixon D."/>
            <person name="Pyecroft S."/>
            <person name="Helgen K.M."/>
            <person name="Lesk A.M."/>
            <person name="Pringle T.H."/>
            <person name="Patterson N."/>
            <person name="Zhang Y."/>
            <person name="Kreiss A."/>
            <person name="Woods G.M."/>
            <person name="Jones M.E."/>
            <person name="Schuster S.C."/>
        </authorList>
    </citation>
    <scope>NUCLEOTIDE SEQUENCE [LARGE SCALE GENOMIC DNA]</scope>
</reference>
<evidence type="ECO:0000256" key="5">
    <source>
        <dbReference type="ARBA" id="ARBA00022507"/>
    </source>
</evidence>
<dbReference type="GeneTree" id="ENSGT00960000186612"/>
<dbReference type="InParanoid" id="G3VD30"/>
<feature type="transmembrane region" description="Helical" evidence="13">
    <location>
        <begin position="230"/>
        <end position="254"/>
    </location>
</feature>
<keyword evidence="9 13" id="KW-0472">Membrane</keyword>
<protein>
    <recommendedName>
        <fullName evidence="13">Vomeronasal type-1 receptor</fullName>
    </recommendedName>
</protein>
<evidence type="ECO:0000256" key="7">
    <source>
        <dbReference type="ARBA" id="ARBA00022989"/>
    </source>
</evidence>
<keyword evidence="8 13" id="KW-0297">G-protein coupled receptor</keyword>
<dbReference type="Pfam" id="PF03402">
    <property type="entry name" value="V1R"/>
    <property type="match status" value="1"/>
</dbReference>
<dbReference type="InterPro" id="IPR017452">
    <property type="entry name" value="GPCR_Rhodpsn_7TM"/>
</dbReference>
<keyword evidence="12 13" id="KW-0807">Transducer</keyword>
<dbReference type="SUPFAM" id="SSF81321">
    <property type="entry name" value="Family A G protein-coupled receptor-like"/>
    <property type="match status" value="1"/>
</dbReference>
<dbReference type="GO" id="GO:0005886">
    <property type="term" value="C:plasma membrane"/>
    <property type="evidence" value="ECO:0007669"/>
    <property type="project" value="UniProtKB-SubCell"/>
</dbReference>
<dbReference type="Gene3D" id="1.20.1070.10">
    <property type="entry name" value="Rhodopsin 7-helix transmembrane proteins"/>
    <property type="match status" value="1"/>
</dbReference>
<dbReference type="GO" id="GO:0007606">
    <property type="term" value="P:sensory perception of chemical stimulus"/>
    <property type="evidence" value="ECO:0007669"/>
    <property type="project" value="UniProtKB-ARBA"/>
</dbReference>
<dbReference type="GeneID" id="100915271"/>
<evidence type="ECO:0000256" key="12">
    <source>
        <dbReference type="ARBA" id="ARBA00023224"/>
    </source>
</evidence>
<dbReference type="Ensembl" id="ENSSHAT00000001098.2">
    <property type="protein sequence ID" value="ENSSHAP00000001084.2"/>
    <property type="gene ID" value="ENSSHAG00000000971.2"/>
</dbReference>
<keyword evidence="4 13" id="KW-1003">Cell membrane</keyword>
<keyword evidence="16" id="KW-1185">Reference proteome</keyword>
<proteinExistence type="inferred from homology"/>
<evidence type="ECO:0000256" key="10">
    <source>
        <dbReference type="ARBA" id="ARBA00023170"/>
    </source>
</evidence>
<evidence type="ECO:0000256" key="9">
    <source>
        <dbReference type="ARBA" id="ARBA00023136"/>
    </source>
</evidence>
<reference evidence="15" key="2">
    <citation type="submission" date="2025-08" db="UniProtKB">
        <authorList>
            <consortium name="Ensembl"/>
        </authorList>
    </citation>
    <scope>IDENTIFICATION</scope>
</reference>
<evidence type="ECO:0000256" key="8">
    <source>
        <dbReference type="ARBA" id="ARBA00023040"/>
    </source>
</evidence>
<dbReference type="GO" id="GO:0019236">
    <property type="term" value="P:response to pheromone"/>
    <property type="evidence" value="ECO:0007669"/>
    <property type="project" value="UniProtKB-KW"/>
</dbReference>
<keyword evidence="11" id="KW-0325">Glycoprotein</keyword>